<dbReference type="Pfam" id="PF21343">
    <property type="entry name" value="ACAD9-ACADV_C"/>
    <property type="match status" value="1"/>
</dbReference>
<evidence type="ECO:0000313" key="5">
    <source>
        <dbReference type="Proteomes" id="UP001258017"/>
    </source>
</evidence>
<comment type="caution">
    <text evidence="4">The sequence shown here is derived from an EMBL/GenBank/DDBJ whole genome shotgun (WGS) entry which is preliminary data.</text>
</comment>
<keyword evidence="1" id="KW-0809">Transit peptide</keyword>
<evidence type="ECO:0000259" key="3">
    <source>
        <dbReference type="Pfam" id="PF21343"/>
    </source>
</evidence>
<dbReference type="InterPro" id="IPR049448">
    <property type="entry name" value="ACAD9/ACADV-like_C"/>
</dbReference>
<organism evidence="4 5">
    <name type="scientific">Odynerus spinipes</name>
    <dbReference type="NCBI Taxonomy" id="1348599"/>
    <lineage>
        <taxon>Eukaryota</taxon>
        <taxon>Metazoa</taxon>
        <taxon>Ecdysozoa</taxon>
        <taxon>Arthropoda</taxon>
        <taxon>Hexapoda</taxon>
        <taxon>Insecta</taxon>
        <taxon>Pterygota</taxon>
        <taxon>Neoptera</taxon>
        <taxon>Endopterygota</taxon>
        <taxon>Hymenoptera</taxon>
        <taxon>Apocrita</taxon>
        <taxon>Aculeata</taxon>
        <taxon>Vespoidea</taxon>
        <taxon>Vespidae</taxon>
        <taxon>Eumeninae</taxon>
        <taxon>Odynerus</taxon>
    </lineage>
</organism>
<name>A0AAD9RRX3_9HYME</name>
<evidence type="ECO:0000256" key="1">
    <source>
        <dbReference type="ARBA" id="ARBA00022946"/>
    </source>
</evidence>
<keyword evidence="5" id="KW-1185">Reference proteome</keyword>
<keyword evidence="2" id="KW-0560">Oxidoreductase</keyword>
<evidence type="ECO:0000313" key="4">
    <source>
        <dbReference type="EMBL" id="KAK2584829.1"/>
    </source>
</evidence>
<feature type="domain" description="ACAD9/ACADV-like C-terminal" evidence="3">
    <location>
        <begin position="5"/>
        <end position="101"/>
    </location>
</feature>
<proteinExistence type="predicted"/>
<dbReference type="GO" id="GO:0016491">
    <property type="term" value="F:oxidoreductase activity"/>
    <property type="evidence" value="ECO:0007669"/>
    <property type="project" value="UniProtKB-KW"/>
</dbReference>
<dbReference type="EMBL" id="JAIFRP010000026">
    <property type="protein sequence ID" value="KAK2584829.1"/>
    <property type="molecule type" value="Genomic_DNA"/>
</dbReference>
<reference evidence="4" key="1">
    <citation type="submission" date="2021-08" db="EMBL/GenBank/DDBJ databases">
        <authorList>
            <person name="Misof B."/>
            <person name="Oliver O."/>
            <person name="Podsiadlowski L."/>
            <person name="Donath A."/>
            <person name="Peters R."/>
            <person name="Mayer C."/>
            <person name="Rust J."/>
            <person name="Gunkel S."/>
            <person name="Lesny P."/>
            <person name="Martin S."/>
            <person name="Oeyen J.P."/>
            <person name="Petersen M."/>
            <person name="Panagiotis P."/>
            <person name="Wilbrandt J."/>
            <person name="Tanja T."/>
        </authorList>
    </citation>
    <scope>NUCLEOTIDE SEQUENCE</scope>
    <source>
        <strain evidence="4">GBR_01_08_01A</strain>
        <tissue evidence="4">Thorax + abdomen</tissue>
    </source>
</reference>
<sequence>MSILILERYGAEISSKQMIMHGLADIATEIYVLVAVLARASRSYCIGVRNADLERYIATFIAQRARRKIEMLEADIVNSELNNRDAVIKVISQAVFQKKGYMCENPLTRTF</sequence>
<evidence type="ECO:0000256" key="2">
    <source>
        <dbReference type="ARBA" id="ARBA00023002"/>
    </source>
</evidence>
<accession>A0AAD9RRX3</accession>
<dbReference type="Gene3D" id="1.20.140.10">
    <property type="entry name" value="Butyryl-CoA Dehydrogenase, subunit A, domain 3"/>
    <property type="match status" value="1"/>
</dbReference>
<protein>
    <recommendedName>
        <fullName evidence="3">ACAD9/ACADV-like C-terminal domain-containing protein</fullName>
    </recommendedName>
</protein>
<dbReference type="Proteomes" id="UP001258017">
    <property type="component" value="Unassembled WGS sequence"/>
</dbReference>
<gene>
    <name evidence="4" type="ORF">KPH14_007141</name>
</gene>
<reference evidence="4" key="2">
    <citation type="journal article" date="2023" name="Commun. Biol.">
        <title>Intrasexual cuticular hydrocarbon dimorphism in a wasp sheds light on hydrocarbon biosynthesis genes in Hymenoptera.</title>
        <authorList>
            <person name="Moris V.C."/>
            <person name="Podsiadlowski L."/>
            <person name="Martin S."/>
            <person name="Oeyen J.P."/>
            <person name="Donath A."/>
            <person name="Petersen M."/>
            <person name="Wilbrandt J."/>
            <person name="Misof B."/>
            <person name="Liedtke D."/>
            <person name="Thamm M."/>
            <person name="Scheiner R."/>
            <person name="Schmitt T."/>
            <person name="Niehuis O."/>
        </authorList>
    </citation>
    <scope>NUCLEOTIDE SEQUENCE</scope>
    <source>
        <strain evidence="4">GBR_01_08_01A</strain>
    </source>
</reference>
<dbReference type="AlphaFoldDB" id="A0AAD9RRX3"/>